<sequence>MSSQLALAAGLRPFPVAAKKVEMTFVAVGQVSVDGKAFLLSPGAQIRDTNNRIVLPSYVNGEHMVRVLIDNIGQVHRVWILTPEEIAAPDPKQ</sequence>
<dbReference type="OrthoDB" id="7019622at2"/>
<dbReference type="EMBL" id="CP022188">
    <property type="protein sequence ID" value="AWI81866.1"/>
    <property type="molecule type" value="Genomic_DNA"/>
</dbReference>
<reference evidence="1 2" key="1">
    <citation type="submission" date="2017-06" db="EMBL/GenBank/DDBJ databases">
        <title>Azoarcus sp. TSNA42 complete genome sequence.</title>
        <authorList>
            <person name="Woo J.-H."/>
            <person name="Kim H.-S."/>
        </authorList>
    </citation>
    <scope>NUCLEOTIDE SEQUENCE [LARGE SCALE GENOMIC DNA]</scope>
    <source>
        <strain evidence="1 2">TSNA42</strain>
    </source>
</reference>
<dbReference type="AlphaFoldDB" id="A0A2U8H9U5"/>
<accession>A0A2U8H9U5</accession>
<proteinExistence type="predicted"/>
<name>A0A2U8H9U5_9RHOO</name>
<evidence type="ECO:0000313" key="1">
    <source>
        <dbReference type="EMBL" id="AWI81866.1"/>
    </source>
</evidence>
<gene>
    <name evidence="1" type="ORF">CEW87_02150</name>
</gene>
<protein>
    <submittedName>
        <fullName evidence="1">Uncharacterized protein</fullName>
    </submittedName>
</protein>
<dbReference type="Proteomes" id="UP000244902">
    <property type="component" value="Chromosome"/>
</dbReference>
<organism evidence="1 2">
    <name type="scientific">Parazoarcus communis</name>
    <dbReference type="NCBI Taxonomy" id="41977"/>
    <lineage>
        <taxon>Bacteria</taxon>
        <taxon>Pseudomonadati</taxon>
        <taxon>Pseudomonadota</taxon>
        <taxon>Betaproteobacteria</taxon>
        <taxon>Rhodocyclales</taxon>
        <taxon>Zoogloeaceae</taxon>
        <taxon>Parazoarcus</taxon>
    </lineage>
</organism>
<evidence type="ECO:0000313" key="2">
    <source>
        <dbReference type="Proteomes" id="UP000244902"/>
    </source>
</evidence>